<feature type="transmembrane region" description="Helical" evidence="3">
    <location>
        <begin position="53"/>
        <end position="72"/>
    </location>
</feature>
<dbReference type="SMART" id="SM00100">
    <property type="entry name" value="cNMP"/>
    <property type="match status" value="1"/>
</dbReference>
<dbReference type="Gene3D" id="2.60.120.10">
    <property type="entry name" value="Jelly Rolls"/>
    <property type="match status" value="1"/>
</dbReference>
<gene>
    <name evidence="5" type="ORF">I4641_07685</name>
</gene>
<comment type="caution">
    <text evidence="5">The sequence shown here is derived from an EMBL/GenBank/DDBJ whole genome shotgun (WGS) entry which is preliminary data.</text>
</comment>
<keyword evidence="3" id="KW-0472">Membrane</keyword>
<dbReference type="SUPFAM" id="SSF51206">
    <property type="entry name" value="cAMP-binding domain-like"/>
    <property type="match status" value="1"/>
</dbReference>
<dbReference type="InterPro" id="IPR036259">
    <property type="entry name" value="MFS_trans_sf"/>
</dbReference>
<dbReference type="RefSeq" id="WP_229639893.1">
    <property type="nucleotide sequence ID" value="NZ_JADWDC010000013.1"/>
</dbReference>
<feature type="transmembrane region" description="Helical" evidence="3">
    <location>
        <begin position="299"/>
        <end position="318"/>
    </location>
</feature>
<dbReference type="SUPFAM" id="SSF103473">
    <property type="entry name" value="MFS general substrate transporter"/>
    <property type="match status" value="1"/>
</dbReference>
<feature type="transmembrane region" description="Helical" evidence="3">
    <location>
        <begin position="266"/>
        <end position="287"/>
    </location>
</feature>
<dbReference type="Gene3D" id="1.20.1250.20">
    <property type="entry name" value="MFS general substrate transporter like domains"/>
    <property type="match status" value="1"/>
</dbReference>
<feature type="transmembrane region" description="Helical" evidence="3">
    <location>
        <begin position="109"/>
        <end position="125"/>
    </location>
</feature>
<dbReference type="CDD" id="cd00038">
    <property type="entry name" value="CAP_ED"/>
    <property type="match status" value="1"/>
</dbReference>
<keyword evidence="3" id="KW-1133">Transmembrane helix</keyword>
<name>A0A964BQ87_9CYAN</name>
<keyword evidence="6" id="KW-1185">Reference proteome</keyword>
<evidence type="ECO:0000256" key="3">
    <source>
        <dbReference type="SAM" id="Phobius"/>
    </source>
</evidence>
<dbReference type="SUPFAM" id="SSF48371">
    <property type="entry name" value="ARM repeat"/>
    <property type="match status" value="1"/>
</dbReference>
<dbReference type="Gene3D" id="1.25.10.10">
    <property type="entry name" value="Leucine-rich Repeat Variant"/>
    <property type="match status" value="1"/>
</dbReference>
<dbReference type="AlphaFoldDB" id="A0A964BQ87"/>
<feature type="transmembrane region" description="Helical" evidence="3">
    <location>
        <begin position="391"/>
        <end position="411"/>
    </location>
</feature>
<dbReference type="PROSITE" id="PS50042">
    <property type="entry name" value="CNMP_BINDING_3"/>
    <property type="match status" value="1"/>
</dbReference>
<feature type="transmembrane region" description="Helical" evidence="3">
    <location>
        <begin position="84"/>
        <end position="103"/>
    </location>
</feature>
<dbReference type="PANTHER" id="PTHR24567:SF74">
    <property type="entry name" value="HTH-TYPE TRANSCRIPTIONAL REGULATOR ARCR"/>
    <property type="match status" value="1"/>
</dbReference>
<evidence type="ECO:0000259" key="4">
    <source>
        <dbReference type="PROSITE" id="PS50042"/>
    </source>
</evidence>
<dbReference type="EMBL" id="JADWDC010000013">
    <property type="protein sequence ID" value="MCC0176857.1"/>
    <property type="molecule type" value="Genomic_DNA"/>
</dbReference>
<protein>
    <submittedName>
        <fullName evidence="5">Cyclic nucleotide-binding domain-containing protein</fullName>
    </submittedName>
</protein>
<evidence type="ECO:0000313" key="6">
    <source>
        <dbReference type="Proteomes" id="UP000729733"/>
    </source>
</evidence>
<dbReference type="Pfam" id="PF00027">
    <property type="entry name" value="cNMP_binding"/>
    <property type="match status" value="1"/>
</dbReference>
<dbReference type="CDD" id="cd06174">
    <property type="entry name" value="MFS"/>
    <property type="match status" value="1"/>
</dbReference>
<feature type="transmembrane region" description="Helical" evidence="3">
    <location>
        <begin position="364"/>
        <end position="384"/>
    </location>
</feature>
<dbReference type="InterPro" id="IPR014710">
    <property type="entry name" value="RmlC-like_jellyroll"/>
</dbReference>
<feature type="domain" description="Cyclic nucleotide-binding" evidence="4">
    <location>
        <begin position="919"/>
        <end position="1021"/>
    </location>
</feature>
<dbReference type="GO" id="GO:0005829">
    <property type="term" value="C:cytosol"/>
    <property type="evidence" value="ECO:0007669"/>
    <property type="project" value="TreeGrafter"/>
</dbReference>
<dbReference type="GO" id="GO:0003700">
    <property type="term" value="F:DNA-binding transcription factor activity"/>
    <property type="evidence" value="ECO:0007669"/>
    <property type="project" value="TreeGrafter"/>
</dbReference>
<keyword evidence="3" id="KW-0812">Transmembrane</keyword>
<dbReference type="Proteomes" id="UP000729733">
    <property type="component" value="Unassembled WGS sequence"/>
</dbReference>
<dbReference type="GO" id="GO:0030089">
    <property type="term" value="C:phycobilisome"/>
    <property type="evidence" value="ECO:0007669"/>
    <property type="project" value="UniProtKB-KW"/>
</dbReference>
<keyword evidence="1" id="KW-0042">Antenna complex</keyword>
<keyword evidence="2" id="KW-0605">Phycobilisome</keyword>
<feature type="transmembrane region" description="Helical" evidence="3">
    <location>
        <begin position="227"/>
        <end position="246"/>
    </location>
</feature>
<dbReference type="PANTHER" id="PTHR24567">
    <property type="entry name" value="CRP FAMILY TRANSCRIPTIONAL REGULATORY PROTEIN"/>
    <property type="match status" value="1"/>
</dbReference>
<sequence length="1052" mass="119108">MISQSFEKRLSLSNLQVDRLAQLLLLAVTVLTYNVIAMAIANSLFVTHVGAGNLPIAFILIGLCSLPAYGVFSQIADRYRRTQLFRYVLLISMVAMIGMRLLINLDTTWVYYALLIVIFFQWDFNNNLLYPGLLTDYFTTLEYKQYAPFIGIAQAVGTLVGGGFTILLSRYFPSRELLLGLPIFMAIAFFQLLYLESSQRRLETPKQEAEVSILESIKTLPDLCQRYPLVLFLAGSTFLLVIIYISSEFLWFNIYGEHFEESKLTAFLGLMRIIISLIQVLFLYGITRPLLKWIGVARLNAVYPVTTLISLIGLLFNFNLTAAIGLHINGDAFYKAINLPIHQLNYNGIPHQYLGRIRALSDGLIYSVGLTLAGVILWICHLYLSLGQITGLAISLTVLLLFVRIPMGKFYTQSLEEMIRTDSINLDDFENNKTQLPPQSSKVVREFLTDGDRYTQVKGLELATNLNDPSQFFHEAIALLPDANRSLREGVLQLFSQSNQEILDKFANLLTDLDFTVRATALEVLIANQYDFNAEQLQRSIGDKHPEVKTLGLIATFQHTESDKIDNKIAEQFWQTEITDNIGKAIARVVRYSQNPEFITLIEYLLPQATTEAKQNALEALANLAKPQDSHLAKIAVAEINHDEPLIRVAGYKLLEITHCRETLESVTTGMGDAHPHVRQQVAHTIAAYGKSGLKIAQDNLDSRNSNIVNTAIAAIAKVKTKRANEILYKHLAPEFQQFNRTRKWQQQIPRQDPSWRLLAIAIEDYQQRLLQKVLYILSCLGYSRTVNLVRRILATSDRRDLANAVEVLASIEHRRFVQPLMPLLEQIVSDKPLPKIESTPQWLRNKGYKILLEALESGDRWIKTGASVALAIVPTALLKDPDPIVQSVAREIFPAPDRLDCPVSNSMNRLLLLRNIALFKNLSLDELFQIDEALEQRQVLAGETIYTEGSWGNNLYIIAEGRIQIVKELDGELENIKQLATGQYFGEIALFDEAPRWDGAIALEDCLLLSLEKKRFISLISQRPHIILEICRFLSMRLRETDKYMSAKKKP</sequence>
<dbReference type="InterPro" id="IPR050397">
    <property type="entry name" value="Env_Response_Regulators"/>
</dbReference>
<evidence type="ECO:0000256" key="2">
    <source>
        <dbReference type="ARBA" id="ARBA00022738"/>
    </source>
</evidence>
<proteinExistence type="predicted"/>
<evidence type="ECO:0000256" key="1">
    <source>
        <dbReference type="ARBA" id="ARBA00022549"/>
    </source>
</evidence>
<feature type="transmembrane region" description="Helical" evidence="3">
    <location>
        <begin position="20"/>
        <end position="41"/>
    </location>
</feature>
<organism evidence="5 6">
    <name type="scientific">Waterburya agarophytonicola KI4</name>
    <dbReference type="NCBI Taxonomy" id="2874699"/>
    <lineage>
        <taxon>Bacteria</taxon>
        <taxon>Bacillati</taxon>
        <taxon>Cyanobacteriota</taxon>
        <taxon>Cyanophyceae</taxon>
        <taxon>Pleurocapsales</taxon>
        <taxon>Hyellaceae</taxon>
        <taxon>Waterburya</taxon>
        <taxon>Waterburya agarophytonicola</taxon>
    </lineage>
</organism>
<feature type="transmembrane region" description="Helical" evidence="3">
    <location>
        <begin position="177"/>
        <end position="195"/>
    </location>
</feature>
<evidence type="ECO:0000313" key="5">
    <source>
        <dbReference type="EMBL" id="MCC0176857.1"/>
    </source>
</evidence>
<dbReference type="InterPro" id="IPR000595">
    <property type="entry name" value="cNMP-bd_dom"/>
</dbReference>
<dbReference type="InterPro" id="IPR018490">
    <property type="entry name" value="cNMP-bd_dom_sf"/>
</dbReference>
<feature type="transmembrane region" description="Helical" evidence="3">
    <location>
        <begin position="146"/>
        <end position="171"/>
    </location>
</feature>
<reference evidence="5" key="1">
    <citation type="journal article" date="2021" name="Antonie Van Leeuwenhoek">
        <title>Draft genome and description of Waterburya agarophytonicola gen. nov. sp. nov. (Pleurocapsales, Cyanobacteria): a seaweed symbiont.</title>
        <authorList>
            <person name="Bonthond G."/>
            <person name="Shalygin S."/>
            <person name="Bayer T."/>
            <person name="Weinberger F."/>
        </authorList>
    </citation>
    <scope>NUCLEOTIDE SEQUENCE</scope>
    <source>
        <strain evidence="5">KI4</strain>
    </source>
</reference>
<dbReference type="InterPro" id="IPR016024">
    <property type="entry name" value="ARM-type_fold"/>
</dbReference>
<accession>A0A964BQ87</accession>
<dbReference type="InterPro" id="IPR011989">
    <property type="entry name" value="ARM-like"/>
</dbReference>